<dbReference type="PROSITE" id="PS52050">
    <property type="entry name" value="WYL"/>
    <property type="match status" value="1"/>
</dbReference>
<dbReference type="Pfam" id="PF19187">
    <property type="entry name" value="HTH_PafC"/>
    <property type="match status" value="1"/>
</dbReference>
<dbReference type="PANTHER" id="PTHR34580">
    <property type="match status" value="1"/>
</dbReference>
<proteinExistence type="predicted"/>
<reference evidence="3" key="1">
    <citation type="submission" date="2020-05" db="EMBL/GenBank/DDBJ databases">
        <authorList>
            <person name="Chiriac C."/>
            <person name="Salcher M."/>
            <person name="Ghai R."/>
            <person name="Kavagutti S V."/>
        </authorList>
    </citation>
    <scope>NUCLEOTIDE SEQUENCE</scope>
</reference>
<evidence type="ECO:0000313" key="3">
    <source>
        <dbReference type="EMBL" id="CAB4330973.1"/>
    </source>
</evidence>
<dbReference type="InterPro" id="IPR051534">
    <property type="entry name" value="CBASS_pafABC_assoc_protein"/>
</dbReference>
<sequence length="301" mass="33196">MPEFSAPLKEVARMLDLVPYLSTHSFISLKQLAEEFHVSEKEIAKELTTLSMCGLPGYTPYELIEVFFESGFVTINNHDPLDMPRALSFTEIATLLLGLELLRNSLEGELPGISDEISALTSHLSQLSGGSVTAEPDSTIDTVRELNRAIENRTAVSISYHSTSKDQVSIREVEPVEISDNDGQRYLNAYCRLAQGFRSFRVDRIAIIESLGSITQVSNIGSQTSEPIFVDMQVTGNRRAICEELGVKELNESGKVTLPIFSSDWLIRNVVAASPAVEVLVDEGLRSEIRLTAARVLALYS</sequence>
<evidence type="ECO:0000259" key="2">
    <source>
        <dbReference type="Pfam" id="PF19187"/>
    </source>
</evidence>
<name>A0A6J5YSW9_9ZZZZ</name>
<dbReference type="Pfam" id="PF13280">
    <property type="entry name" value="WYL"/>
    <property type="match status" value="1"/>
</dbReference>
<protein>
    <submittedName>
        <fullName evidence="3">Unannotated protein</fullName>
    </submittedName>
</protein>
<dbReference type="InterPro" id="IPR028349">
    <property type="entry name" value="PafC-like"/>
</dbReference>
<organism evidence="3">
    <name type="scientific">freshwater metagenome</name>
    <dbReference type="NCBI Taxonomy" id="449393"/>
    <lineage>
        <taxon>unclassified sequences</taxon>
        <taxon>metagenomes</taxon>
        <taxon>ecological metagenomes</taxon>
    </lineage>
</organism>
<dbReference type="InterPro" id="IPR026881">
    <property type="entry name" value="WYL_dom"/>
</dbReference>
<feature type="domain" description="WYL" evidence="1">
    <location>
        <begin position="142"/>
        <end position="206"/>
    </location>
</feature>
<feature type="domain" description="PafC HTH" evidence="2">
    <location>
        <begin position="10"/>
        <end position="119"/>
    </location>
</feature>
<dbReference type="InterPro" id="IPR043839">
    <property type="entry name" value="PafC_HTH"/>
</dbReference>
<dbReference type="PANTHER" id="PTHR34580:SF1">
    <property type="entry name" value="PROTEIN PAFC"/>
    <property type="match status" value="1"/>
</dbReference>
<gene>
    <name evidence="3" type="ORF">UFOPK3775_00160</name>
</gene>
<evidence type="ECO:0000259" key="1">
    <source>
        <dbReference type="Pfam" id="PF13280"/>
    </source>
</evidence>
<dbReference type="AlphaFoldDB" id="A0A6J5YSW9"/>
<dbReference type="EMBL" id="CAESAK010000011">
    <property type="protein sequence ID" value="CAB4330973.1"/>
    <property type="molecule type" value="Genomic_DNA"/>
</dbReference>
<accession>A0A6J5YSW9</accession>
<dbReference type="PIRSF" id="PIRSF016838">
    <property type="entry name" value="PafC"/>
    <property type="match status" value="1"/>
</dbReference>